<accession>A0A450T7M7</accession>
<protein>
    <submittedName>
        <fullName evidence="1">Uncharacterized protein</fullName>
    </submittedName>
</protein>
<sequence length="270" mass="31128">MCHMRMREPRVIRNEPMIDFGSDFGGQGQEFSQEVREFLGTRKNNILVGALVALLSHEFRYAPAERFLLAFHHHYPQPPVHLTRRNLRAIGFRDTFALWLVRLSNTVGLNQRSIDLTSTNTANTGRLTFDQVMTRGQGIRRRWWETPHTIGEEIWRYGLKPFLRTRDVHVALNLVAWKARLSEYASSLSVRPQVAGWAVKLFENEVTPNSYLANRLLTYPVGTLYADVQDTLIAMATRAELLQSPPPQRIKCTGWSTKRKRGHHLARRLG</sequence>
<reference evidence="1" key="1">
    <citation type="submission" date="2019-02" db="EMBL/GenBank/DDBJ databases">
        <authorList>
            <person name="Gruber-Vodicka R. H."/>
            <person name="Seah K. B. B."/>
        </authorList>
    </citation>
    <scope>NUCLEOTIDE SEQUENCE</scope>
    <source>
        <strain evidence="1">BECK_DK161</strain>
    </source>
</reference>
<evidence type="ECO:0000313" key="1">
    <source>
        <dbReference type="EMBL" id="VFJ62749.1"/>
    </source>
</evidence>
<organism evidence="1">
    <name type="scientific">Candidatus Kentrum sp. DK</name>
    <dbReference type="NCBI Taxonomy" id="2126562"/>
    <lineage>
        <taxon>Bacteria</taxon>
        <taxon>Pseudomonadati</taxon>
        <taxon>Pseudomonadota</taxon>
        <taxon>Gammaproteobacteria</taxon>
        <taxon>Candidatus Kentrum</taxon>
    </lineage>
</organism>
<gene>
    <name evidence="1" type="ORF">BECKDK2373C_GA0170839_11009</name>
</gene>
<dbReference type="EMBL" id="CAADEY010000100">
    <property type="protein sequence ID" value="VFJ62749.1"/>
    <property type="molecule type" value="Genomic_DNA"/>
</dbReference>
<name>A0A450T7M7_9GAMM</name>
<dbReference type="AlphaFoldDB" id="A0A450T7M7"/>
<proteinExistence type="predicted"/>